<evidence type="ECO:0000313" key="8">
    <source>
        <dbReference type="EMBL" id="MFC5468084.1"/>
    </source>
</evidence>
<evidence type="ECO:0000256" key="4">
    <source>
        <dbReference type="ARBA" id="ARBA00023163"/>
    </source>
</evidence>
<dbReference type="InterPro" id="IPR039420">
    <property type="entry name" value="WalR-like"/>
</dbReference>
<dbReference type="SUPFAM" id="SSF46894">
    <property type="entry name" value="C-terminal effector domain of the bipartite response regulators"/>
    <property type="match status" value="1"/>
</dbReference>
<keyword evidence="1 5" id="KW-0597">Phosphoprotein</keyword>
<dbReference type="InterPro" id="IPR000792">
    <property type="entry name" value="Tscrpt_reg_LuxR_C"/>
</dbReference>
<dbReference type="InterPro" id="IPR001789">
    <property type="entry name" value="Sig_transdc_resp-reg_receiver"/>
</dbReference>
<evidence type="ECO:0000256" key="5">
    <source>
        <dbReference type="PROSITE-ProRule" id="PRU00169"/>
    </source>
</evidence>
<dbReference type="SMART" id="SM00448">
    <property type="entry name" value="REC"/>
    <property type="match status" value="1"/>
</dbReference>
<dbReference type="Pfam" id="PF00196">
    <property type="entry name" value="GerE"/>
    <property type="match status" value="1"/>
</dbReference>
<accession>A0ABW0LQK0</accession>
<feature type="domain" description="Response regulatory" evidence="7">
    <location>
        <begin position="3"/>
        <end position="119"/>
    </location>
</feature>
<dbReference type="SMART" id="SM00421">
    <property type="entry name" value="HTH_LUXR"/>
    <property type="match status" value="1"/>
</dbReference>
<dbReference type="EMBL" id="JBHSMH010000007">
    <property type="protein sequence ID" value="MFC5468084.1"/>
    <property type="molecule type" value="Genomic_DNA"/>
</dbReference>
<evidence type="ECO:0000256" key="1">
    <source>
        <dbReference type="ARBA" id="ARBA00022553"/>
    </source>
</evidence>
<dbReference type="PROSITE" id="PS50110">
    <property type="entry name" value="RESPONSE_REGULATORY"/>
    <property type="match status" value="1"/>
</dbReference>
<dbReference type="InterPro" id="IPR011006">
    <property type="entry name" value="CheY-like_superfamily"/>
</dbReference>
<evidence type="ECO:0000256" key="3">
    <source>
        <dbReference type="ARBA" id="ARBA00023125"/>
    </source>
</evidence>
<name>A0ABW0LQK0_9BACL</name>
<evidence type="ECO:0000313" key="9">
    <source>
        <dbReference type="Proteomes" id="UP001596105"/>
    </source>
</evidence>
<feature type="domain" description="HTH luxR-type" evidence="6">
    <location>
        <begin position="148"/>
        <end position="213"/>
    </location>
</feature>
<gene>
    <name evidence="8" type="ORF">ACFPPD_05080</name>
</gene>
<protein>
    <submittedName>
        <fullName evidence="8">Response regulator</fullName>
    </submittedName>
</protein>
<dbReference type="InterPro" id="IPR058245">
    <property type="entry name" value="NreC/VraR/RcsB-like_REC"/>
</dbReference>
<dbReference type="Pfam" id="PF00072">
    <property type="entry name" value="Response_reg"/>
    <property type="match status" value="1"/>
</dbReference>
<keyword evidence="9" id="KW-1185">Reference proteome</keyword>
<dbReference type="CDD" id="cd06170">
    <property type="entry name" value="LuxR_C_like"/>
    <property type="match status" value="1"/>
</dbReference>
<dbReference type="PRINTS" id="PR00038">
    <property type="entry name" value="HTHLUXR"/>
</dbReference>
<dbReference type="RefSeq" id="WP_209746429.1">
    <property type="nucleotide sequence ID" value="NZ_JBHSMH010000007.1"/>
</dbReference>
<dbReference type="PANTHER" id="PTHR43214">
    <property type="entry name" value="TWO-COMPONENT RESPONSE REGULATOR"/>
    <property type="match status" value="1"/>
</dbReference>
<feature type="modified residue" description="4-aspartylphosphate" evidence="5">
    <location>
        <position position="54"/>
    </location>
</feature>
<dbReference type="Proteomes" id="UP001596105">
    <property type="component" value="Unassembled WGS sequence"/>
</dbReference>
<evidence type="ECO:0000259" key="6">
    <source>
        <dbReference type="PROSITE" id="PS50043"/>
    </source>
</evidence>
<dbReference type="Gene3D" id="3.40.50.2300">
    <property type="match status" value="1"/>
</dbReference>
<dbReference type="PROSITE" id="PS00622">
    <property type="entry name" value="HTH_LUXR_1"/>
    <property type="match status" value="1"/>
</dbReference>
<keyword evidence="2" id="KW-0805">Transcription regulation</keyword>
<comment type="caution">
    <text evidence="8">The sequence shown here is derived from an EMBL/GenBank/DDBJ whole genome shotgun (WGS) entry which is preliminary data.</text>
</comment>
<dbReference type="PANTHER" id="PTHR43214:SF43">
    <property type="entry name" value="TWO-COMPONENT RESPONSE REGULATOR"/>
    <property type="match status" value="1"/>
</dbReference>
<sequence length="216" mass="23353">MIHVVTADNRRIVCEGMKLILESDSGIQVVGGASSLLEASRLCGQFRPDAVLLDAELAVCGDMDGIAVIRAESQQTKVIVLSDGKDEEHVLRAIRGGADGYLLKSINAQELVMTVKSTVLGLSVIHREAFISFSRMIGTSGIALSASRTSLESALTPREIDIVQQVIEGKENREIARSLYISEGTVKNAISAILKKLNLKTRIELVVYAIRNHIVA</sequence>
<proteinExistence type="predicted"/>
<dbReference type="InterPro" id="IPR016032">
    <property type="entry name" value="Sig_transdc_resp-reg_C-effctor"/>
</dbReference>
<evidence type="ECO:0000259" key="7">
    <source>
        <dbReference type="PROSITE" id="PS50110"/>
    </source>
</evidence>
<dbReference type="SUPFAM" id="SSF52172">
    <property type="entry name" value="CheY-like"/>
    <property type="match status" value="1"/>
</dbReference>
<reference evidence="9" key="1">
    <citation type="journal article" date="2019" name="Int. J. Syst. Evol. Microbiol.">
        <title>The Global Catalogue of Microorganisms (GCM) 10K type strain sequencing project: providing services to taxonomists for standard genome sequencing and annotation.</title>
        <authorList>
            <consortium name="The Broad Institute Genomics Platform"/>
            <consortium name="The Broad Institute Genome Sequencing Center for Infectious Disease"/>
            <person name="Wu L."/>
            <person name="Ma J."/>
        </authorList>
    </citation>
    <scope>NUCLEOTIDE SEQUENCE [LARGE SCALE GENOMIC DNA]</scope>
    <source>
        <strain evidence="9">CCUG 57113</strain>
    </source>
</reference>
<dbReference type="PROSITE" id="PS50043">
    <property type="entry name" value="HTH_LUXR_2"/>
    <property type="match status" value="1"/>
</dbReference>
<evidence type="ECO:0000256" key="2">
    <source>
        <dbReference type="ARBA" id="ARBA00023015"/>
    </source>
</evidence>
<organism evidence="8 9">
    <name type="scientific">Cohnella suwonensis</name>
    <dbReference type="NCBI Taxonomy" id="696072"/>
    <lineage>
        <taxon>Bacteria</taxon>
        <taxon>Bacillati</taxon>
        <taxon>Bacillota</taxon>
        <taxon>Bacilli</taxon>
        <taxon>Bacillales</taxon>
        <taxon>Paenibacillaceae</taxon>
        <taxon>Cohnella</taxon>
    </lineage>
</organism>
<dbReference type="CDD" id="cd17535">
    <property type="entry name" value="REC_NarL-like"/>
    <property type="match status" value="1"/>
</dbReference>
<keyword evidence="4" id="KW-0804">Transcription</keyword>
<keyword evidence="3" id="KW-0238">DNA-binding</keyword>